<proteinExistence type="predicted"/>
<dbReference type="PANTHER" id="PTHR46305">
    <property type="match status" value="1"/>
</dbReference>
<dbReference type="AlphaFoldDB" id="A0A8S2J161"/>
<organism evidence="4 5">
    <name type="scientific">Rotaria magnacalcarata</name>
    <dbReference type="NCBI Taxonomy" id="392030"/>
    <lineage>
        <taxon>Eukaryota</taxon>
        <taxon>Metazoa</taxon>
        <taxon>Spiralia</taxon>
        <taxon>Gnathifera</taxon>
        <taxon>Rotifera</taxon>
        <taxon>Eurotatoria</taxon>
        <taxon>Bdelloidea</taxon>
        <taxon>Philodinida</taxon>
        <taxon>Philodinidae</taxon>
        <taxon>Rotaria</taxon>
    </lineage>
</organism>
<evidence type="ECO:0000313" key="4">
    <source>
        <dbReference type="EMBL" id="CAF3788736.1"/>
    </source>
</evidence>
<dbReference type="InterPro" id="IPR029039">
    <property type="entry name" value="Flavoprotein-like_sf"/>
</dbReference>
<evidence type="ECO:0000313" key="5">
    <source>
        <dbReference type="Proteomes" id="UP000681720"/>
    </source>
</evidence>
<evidence type="ECO:0000256" key="1">
    <source>
        <dbReference type="ARBA" id="ARBA00001974"/>
    </source>
</evidence>
<keyword evidence="3" id="KW-0274">FAD</keyword>
<dbReference type="Proteomes" id="UP000681720">
    <property type="component" value="Unassembled WGS sequence"/>
</dbReference>
<accession>A0A8S2J161</accession>
<protein>
    <submittedName>
        <fullName evidence="4">Uncharacterized protein</fullName>
    </submittedName>
</protein>
<dbReference type="EMBL" id="CAJOBJ010000048">
    <property type="protein sequence ID" value="CAF3788736.1"/>
    <property type="molecule type" value="Genomic_DNA"/>
</dbReference>
<evidence type="ECO:0000256" key="2">
    <source>
        <dbReference type="ARBA" id="ARBA00022630"/>
    </source>
</evidence>
<evidence type="ECO:0000256" key="3">
    <source>
        <dbReference type="ARBA" id="ARBA00022827"/>
    </source>
</evidence>
<dbReference type="InterPro" id="IPR052397">
    <property type="entry name" value="NADPH-QR_MdaB"/>
</dbReference>
<dbReference type="SUPFAM" id="SSF52218">
    <property type="entry name" value="Flavoproteins"/>
    <property type="match status" value="1"/>
</dbReference>
<keyword evidence="2" id="KW-0285">Flavoprotein</keyword>
<sequence>MWWFSTPWHHKKYIDEVFMAGHNIGFGTMTVEEVFFMTNGSYKFCGMEILPAFICHDVMKNPNIENDFIHLQAHLKEFAGIGN</sequence>
<name>A0A8S2J161_9BILA</name>
<comment type="cofactor">
    <cofactor evidence="1">
        <name>FAD</name>
        <dbReference type="ChEBI" id="CHEBI:57692"/>
    </cofactor>
</comment>
<dbReference type="Gene3D" id="3.40.50.360">
    <property type="match status" value="2"/>
</dbReference>
<dbReference type="PANTHER" id="PTHR46305:SF3">
    <property type="entry name" value="NADPH:QUINONE OXIDOREDUCTASE MDAB"/>
    <property type="match status" value="1"/>
</dbReference>
<reference evidence="4" key="1">
    <citation type="submission" date="2021-02" db="EMBL/GenBank/DDBJ databases">
        <authorList>
            <person name="Nowell W R."/>
        </authorList>
    </citation>
    <scope>NUCLEOTIDE SEQUENCE</scope>
</reference>
<gene>
    <name evidence="4" type="ORF">GIL414_LOCUS429</name>
</gene>
<comment type="caution">
    <text evidence="4">The sequence shown here is derived from an EMBL/GenBank/DDBJ whole genome shotgun (WGS) entry which is preliminary data.</text>
</comment>